<keyword evidence="4" id="KW-0862">Zinc</keyword>
<feature type="domain" description="HAT C-terminal dimerisation" evidence="7">
    <location>
        <begin position="656"/>
        <end position="725"/>
    </location>
</feature>
<evidence type="ECO:0000313" key="8">
    <source>
        <dbReference type="EMBL" id="KNE93914.1"/>
    </source>
</evidence>
<dbReference type="GO" id="GO:0005634">
    <property type="term" value="C:nucleus"/>
    <property type="evidence" value="ECO:0007669"/>
    <property type="project" value="UniProtKB-SubCell"/>
</dbReference>
<name>A0A0L0V4L0_9BASI</name>
<keyword evidence="5" id="KW-0539">Nucleus</keyword>
<evidence type="ECO:0000259" key="7">
    <source>
        <dbReference type="Pfam" id="PF05699"/>
    </source>
</evidence>
<feature type="region of interest" description="Disordered" evidence="6">
    <location>
        <begin position="341"/>
        <end position="378"/>
    </location>
</feature>
<dbReference type="Proteomes" id="UP000054564">
    <property type="component" value="Unassembled WGS sequence"/>
</dbReference>
<comment type="subcellular location">
    <subcellularLocation>
        <location evidence="1">Nucleus</location>
    </subcellularLocation>
</comment>
<evidence type="ECO:0000256" key="4">
    <source>
        <dbReference type="ARBA" id="ARBA00022833"/>
    </source>
</evidence>
<feature type="compositionally biased region" description="Acidic residues" evidence="6">
    <location>
        <begin position="341"/>
        <end position="360"/>
    </location>
</feature>
<dbReference type="EMBL" id="AJIL01000127">
    <property type="protein sequence ID" value="KNE93914.1"/>
    <property type="molecule type" value="Genomic_DNA"/>
</dbReference>
<dbReference type="PANTHER" id="PTHR46481:SF10">
    <property type="entry name" value="ZINC FINGER BED DOMAIN-CONTAINING PROTEIN 39"/>
    <property type="match status" value="1"/>
</dbReference>
<dbReference type="InterPro" id="IPR008906">
    <property type="entry name" value="HATC_C_dom"/>
</dbReference>
<feature type="compositionally biased region" description="Basic residues" evidence="6">
    <location>
        <begin position="1"/>
        <end position="10"/>
    </location>
</feature>
<reference evidence="9" key="1">
    <citation type="submission" date="2014-03" db="EMBL/GenBank/DDBJ databases">
        <title>The Genome Sequence of Puccinia striiformis f. sp. tritici PST-78.</title>
        <authorList>
            <consortium name="The Broad Institute Genome Sequencing Platform"/>
            <person name="Cuomo C."/>
            <person name="Hulbert S."/>
            <person name="Chen X."/>
            <person name="Walker B."/>
            <person name="Young S.K."/>
            <person name="Zeng Q."/>
            <person name="Gargeya S."/>
            <person name="Fitzgerald M."/>
            <person name="Haas B."/>
            <person name="Abouelleil A."/>
            <person name="Alvarado L."/>
            <person name="Arachchi H.M."/>
            <person name="Berlin A.M."/>
            <person name="Chapman S.B."/>
            <person name="Goldberg J."/>
            <person name="Griggs A."/>
            <person name="Gujja S."/>
            <person name="Hansen M."/>
            <person name="Howarth C."/>
            <person name="Imamovic A."/>
            <person name="Larimer J."/>
            <person name="McCowan C."/>
            <person name="Montmayeur A."/>
            <person name="Murphy C."/>
            <person name="Neiman D."/>
            <person name="Pearson M."/>
            <person name="Priest M."/>
            <person name="Roberts A."/>
            <person name="Saif S."/>
            <person name="Shea T."/>
            <person name="Sisk P."/>
            <person name="Sykes S."/>
            <person name="Wortman J."/>
            <person name="Nusbaum C."/>
            <person name="Birren B."/>
        </authorList>
    </citation>
    <scope>NUCLEOTIDE SEQUENCE [LARGE SCALE GENOMIC DNA]</scope>
    <source>
        <strain evidence="9">race PST-78</strain>
    </source>
</reference>
<dbReference type="GO" id="GO:0046983">
    <property type="term" value="F:protein dimerization activity"/>
    <property type="evidence" value="ECO:0007669"/>
    <property type="project" value="InterPro"/>
</dbReference>
<feature type="region of interest" description="Disordered" evidence="6">
    <location>
        <begin position="1"/>
        <end position="50"/>
    </location>
</feature>
<keyword evidence="9" id="KW-1185">Reference proteome</keyword>
<keyword evidence="2" id="KW-0479">Metal-binding</keyword>
<dbReference type="PANTHER" id="PTHR46481">
    <property type="entry name" value="ZINC FINGER BED DOMAIN-CONTAINING PROTEIN 4"/>
    <property type="match status" value="1"/>
</dbReference>
<dbReference type="InterPro" id="IPR012337">
    <property type="entry name" value="RNaseH-like_sf"/>
</dbReference>
<evidence type="ECO:0000256" key="3">
    <source>
        <dbReference type="ARBA" id="ARBA00022771"/>
    </source>
</evidence>
<feature type="compositionally biased region" description="Acidic residues" evidence="6">
    <location>
        <begin position="368"/>
        <end position="378"/>
    </location>
</feature>
<dbReference type="InterPro" id="IPR052035">
    <property type="entry name" value="ZnF_BED_domain_contain"/>
</dbReference>
<keyword evidence="3" id="KW-0863">Zinc-finger</keyword>
<evidence type="ECO:0000256" key="6">
    <source>
        <dbReference type="SAM" id="MobiDB-lite"/>
    </source>
</evidence>
<evidence type="ECO:0000313" key="9">
    <source>
        <dbReference type="Proteomes" id="UP000054564"/>
    </source>
</evidence>
<dbReference type="GO" id="GO:0008270">
    <property type="term" value="F:zinc ion binding"/>
    <property type="evidence" value="ECO:0007669"/>
    <property type="project" value="UniProtKB-KW"/>
</dbReference>
<gene>
    <name evidence="8" type="ORF">PSTG_12717</name>
</gene>
<comment type="caution">
    <text evidence="8">The sequence shown here is derived from an EMBL/GenBank/DDBJ whole genome shotgun (WGS) entry which is preliminary data.</text>
</comment>
<dbReference type="Pfam" id="PF05699">
    <property type="entry name" value="Dimer_Tnp_hAT"/>
    <property type="match status" value="1"/>
</dbReference>
<evidence type="ECO:0000256" key="2">
    <source>
        <dbReference type="ARBA" id="ARBA00022723"/>
    </source>
</evidence>
<evidence type="ECO:0000256" key="5">
    <source>
        <dbReference type="ARBA" id="ARBA00023242"/>
    </source>
</evidence>
<dbReference type="AlphaFoldDB" id="A0A0L0V4L0"/>
<evidence type="ECO:0000256" key="1">
    <source>
        <dbReference type="ARBA" id="ARBA00004123"/>
    </source>
</evidence>
<dbReference type="SUPFAM" id="SSF53098">
    <property type="entry name" value="Ribonuclease H-like"/>
    <property type="match status" value="1"/>
</dbReference>
<accession>A0A0L0V4L0</accession>
<organism evidence="8 9">
    <name type="scientific">Puccinia striiformis f. sp. tritici PST-78</name>
    <dbReference type="NCBI Taxonomy" id="1165861"/>
    <lineage>
        <taxon>Eukaryota</taxon>
        <taxon>Fungi</taxon>
        <taxon>Dikarya</taxon>
        <taxon>Basidiomycota</taxon>
        <taxon>Pucciniomycotina</taxon>
        <taxon>Pucciniomycetes</taxon>
        <taxon>Pucciniales</taxon>
        <taxon>Pucciniaceae</taxon>
        <taxon>Puccinia</taxon>
    </lineage>
</organism>
<protein>
    <recommendedName>
        <fullName evidence="7">HAT C-terminal dimerisation domain-containing protein</fullName>
    </recommendedName>
</protein>
<proteinExistence type="predicted"/>
<sequence>MSQNRKRRRQLSPPQPSSEAPASDSHNEPDEPEEEGSTAPSATSAGPDATDEARLEHAIRLYKNQISTAYASYELPELSNQLDKFRQHMIAWPCKMCPKKINRPAYNSSCSNLLTHAGRCLRKQQVSPSDKKLASVGVSGTGDIDPREVLQQCAVWCAEGAKPFLALGEPSLKRILHPTIIKNLPSRKQLSKAIHMLYLCVQEKFCEELKKHQGAMYLGVDAWQTPNGYDLIGAVIYRLIVDKAGNVQLHSMPLDFVKLKERHTGEYLARVVQFIVEKFGLENRICGIVSDNAANNGTMIEELKSLFFNHLGEKKSTDWGDHESDDSDNEEEAQDLIERFDDDVNDAEDSESDDGDDTPDNDVKDAELGPDDELSLEDIEDLEDEDDGDVYTSASCRQSLAKFCAIATKLRKSPNSKAKFIKICKDNECEKPHNIKRDVPTRWNSTYQQLKSIFRCENAIFTWQRDKQFGTPRKVHLNQGDFDLAQDLVQVLKPFFEFTLQLSIQSSARVAEVVIMIDQITGNLSTLIANEDGRYPPALRNACRAGIRLTNKYYLLTDCLPIYRIAMVLHPSFKDEYFKLAQWPQSWIDEAINLTRDMFNTNYKAKQPTSSQTSVKQGPAKPQTGVLAGLGAAAAARLAEVISDPVDIWLAGGLVLDSDSSPVNGLKWWGKQKRSGNNHHGLLQMALDVLGCPATSVDVERSFNFGRDYVSARRHNLDAKSVSRGMALSFYSKNGKIKPLDLHEYMEKRKDDMKSKAKQKAAVVQGVLTVE</sequence>